<accession>A0AAW2Z7B1</accession>
<keyword evidence="5" id="KW-1185">Reference proteome</keyword>
<comment type="similarity">
    <text evidence="1">Belongs to the cyclin family.</text>
</comment>
<dbReference type="AlphaFoldDB" id="A0AAW2Z7B1"/>
<dbReference type="CDD" id="cd20533">
    <property type="entry name" value="CYCLIN_CCNL_rpt2"/>
    <property type="match status" value="1"/>
</dbReference>
<sequence length="335" mass="39362">MKDTKNITPRLALSQIERTRSREDGVDAITEKSMRIFGCHLIQDAGIALKLPQLVMARAQIILHRIYQKLSLREHDIIYGSMSALLLSSKLEEDAKQLYNLIDAFRSLSYFPKDFVDVHNMAMREHILRTERTALVELGFNLHNMELPHAYIFFYLHILEGNDILAQKAWNYCNDALRSSTLCLHATPRSVACGAIHMASTSLGIHLPQNPPWWLLFDTSKEEIDLVSQHVNDLYTTSFSNFTLLTFIPQKVVEPKPRTQNREEHDEKQRRRSPERRRSDSDRRYRDRERDRYSRDSDGRYKNHDYDDKRSSRSSGRSDRSRHRSKSPDRKRSRY</sequence>
<dbReference type="InterPro" id="IPR036915">
    <property type="entry name" value="Cyclin-like_sf"/>
</dbReference>
<dbReference type="Proteomes" id="UP001431209">
    <property type="component" value="Unassembled WGS sequence"/>
</dbReference>
<protein>
    <submittedName>
        <fullName evidence="4">Cyclin-L1-1</fullName>
    </submittedName>
</protein>
<dbReference type="InterPro" id="IPR006671">
    <property type="entry name" value="Cyclin_N"/>
</dbReference>
<dbReference type="SUPFAM" id="SSF47954">
    <property type="entry name" value="Cyclin-like"/>
    <property type="match status" value="2"/>
</dbReference>
<reference evidence="4 5" key="1">
    <citation type="submission" date="2024-03" db="EMBL/GenBank/DDBJ databases">
        <title>The Acrasis kona genome and developmental transcriptomes reveal deep origins of eukaryotic multicellular pathways.</title>
        <authorList>
            <person name="Sheikh S."/>
            <person name="Fu C.-J."/>
            <person name="Brown M.W."/>
            <person name="Baldauf S.L."/>
        </authorList>
    </citation>
    <scope>NUCLEOTIDE SEQUENCE [LARGE SCALE GENOMIC DNA]</scope>
    <source>
        <strain evidence="4 5">ATCC MYA-3509</strain>
    </source>
</reference>
<dbReference type="Gene3D" id="1.10.472.10">
    <property type="entry name" value="Cyclin-like"/>
    <property type="match status" value="2"/>
</dbReference>
<name>A0AAW2Z7B1_9EUKA</name>
<evidence type="ECO:0000256" key="1">
    <source>
        <dbReference type="RuleBase" id="RU000383"/>
    </source>
</evidence>
<feature type="compositionally biased region" description="Basic and acidic residues" evidence="2">
    <location>
        <begin position="326"/>
        <end position="335"/>
    </location>
</feature>
<evidence type="ECO:0000256" key="2">
    <source>
        <dbReference type="SAM" id="MobiDB-lite"/>
    </source>
</evidence>
<feature type="compositionally biased region" description="Basic and acidic residues" evidence="2">
    <location>
        <begin position="276"/>
        <end position="319"/>
    </location>
</feature>
<feature type="domain" description="Cyclin-like" evidence="3">
    <location>
        <begin position="40"/>
        <end position="124"/>
    </location>
</feature>
<evidence type="ECO:0000313" key="5">
    <source>
        <dbReference type="Proteomes" id="UP001431209"/>
    </source>
</evidence>
<keyword evidence="1" id="KW-0195">Cyclin</keyword>
<dbReference type="InterPro" id="IPR043198">
    <property type="entry name" value="Cyclin/Ssn8"/>
</dbReference>
<proteinExistence type="inferred from homology"/>
<evidence type="ECO:0000259" key="3">
    <source>
        <dbReference type="SMART" id="SM00385"/>
    </source>
</evidence>
<feature type="compositionally biased region" description="Basic and acidic residues" evidence="2">
    <location>
        <begin position="255"/>
        <end position="269"/>
    </location>
</feature>
<dbReference type="Pfam" id="PF00134">
    <property type="entry name" value="Cyclin_N"/>
    <property type="match status" value="1"/>
</dbReference>
<dbReference type="GO" id="GO:0006357">
    <property type="term" value="P:regulation of transcription by RNA polymerase II"/>
    <property type="evidence" value="ECO:0007669"/>
    <property type="project" value="InterPro"/>
</dbReference>
<dbReference type="InterPro" id="IPR013763">
    <property type="entry name" value="Cyclin-like_dom"/>
</dbReference>
<organism evidence="4 5">
    <name type="scientific">Acrasis kona</name>
    <dbReference type="NCBI Taxonomy" id="1008807"/>
    <lineage>
        <taxon>Eukaryota</taxon>
        <taxon>Discoba</taxon>
        <taxon>Heterolobosea</taxon>
        <taxon>Tetramitia</taxon>
        <taxon>Eutetramitia</taxon>
        <taxon>Acrasidae</taxon>
        <taxon>Acrasis</taxon>
    </lineage>
</organism>
<dbReference type="PANTHER" id="PTHR10026">
    <property type="entry name" value="CYCLIN"/>
    <property type="match status" value="1"/>
</dbReference>
<feature type="domain" description="Cyclin-like" evidence="3">
    <location>
        <begin position="150"/>
        <end position="233"/>
    </location>
</feature>
<dbReference type="GO" id="GO:0016538">
    <property type="term" value="F:cyclin-dependent protein serine/threonine kinase regulator activity"/>
    <property type="evidence" value="ECO:0007669"/>
    <property type="project" value="InterPro"/>
</dbReference>
<dbReference type="EMBL" id="JAOPGA020001075">
    <property type="protein sequence ID" value="KAL0484838.1"/>
    <property type="molecule type" value="Genomic_DNA"/>
</dbReference>
<gene>
    <name evidence="4" type="ORF">AKO1_003627</name>
</gene>
<feature type="region of interest" description="Disordered" evidence="2">
    <location>
        <begin position="255"/>
        <end position="335"/>
    </location>
</feature>
<evidence type="ECO:0000313" key="4">
    <source>
        <dbReference type="EMBL" id="KAL0484838.1"/>
    </source>
</evidence>
<comment type="caution">
    <text evidence="4">The sequence shown here is derived from an EMBL/GenBank/DDBJ whole genome shotgun (WGS) entry which is preliminary data.</text>
</comment>
<dbReference type="SMART" id="SM00385">
    <property type="entry name" value="CYCLIN"/>
    <property type="match status" value="2"/>
</dbReference>